<dbReference type="EMBL" id="MTSA01000030">
    <property type="protein sequence ID" value="OUM04703.1"/>
    <property type="molecule type" value="Genomic_DNA"/>
</dbReference>
<comment type="caution">
    <text evidence="1">The sequence shown here is derived from an EMBL/GenBank/DDBJ whole genome shotgun (WGS) entry which is preliminary data.</text>
</comment>
<dbReference type="RefSeq" id="WP_084920621.1">
    <property type="nucleotide sequence ID" value="NZ_JAHZNS010000008.1"/>
</dbReference>
<organism evidence="1 2">
    <name type="scientific">Pseudomonas syringae</name>
    <dbReference type="NCBI Taxonomy" id="317"/>
    <lineage>
        <taxon>Bacteria</taxon>
        <taxon>Pseudomonadati</taxon>
        <taxon>Pseudomonadota</taxon>
        <taxon>Gammaproteobacteria</taxon>
        <taxon>Pseudomonadales</taxon>
        <taxon>Pseudomonadaceae</taxon>
        <taxon>Pseudomonas</taxon>
    </lineage>
</organism>
<name>A0A244EJQ4_PSESX</name>
<protein>
    <submittedName>
        <fullName evidence="1">Uncharacterized protein</fullName>
    </submittedName>
</protein>
<gene>
    <name evidence="1" type="ORF">BW686_25000</name>
</gene>
<evidence type="ECO:0000313" key="2">
    <source>
        <dbReference type="Proteomes" id="UP000195128"/>
    </source>
</evidence>
<dbReference type="Proteomes" id="UP000195128">
    <property type="component" value="Unassembled WGS sequence"/>
</dbReference>
<evidence type="ECO:0000313" key="1">
    <source>
        <dbReference type="EMBL" id="OUM04703.1"/>
    </source>
</evidence>
<proteinExistence type="predicted"/>
<sequence length="106" mass="10975">MEPVSVGSKFVYVSPSGGPAVIIKPADNVAGLVIRTGMFSGGSGSVVATGETIPMYLSDVRKVIAFMTGGANAVQLQYPIYLPPGYGLWSFANSGAVISNITYDLL</sequence>
<dbReference type="OrthoDB" id="7029092at2"/>
<dbReference type="AlphaFoldDB" id="A0A244EJQ4"/>
<reference evidence="1 2" key="1">
    <citation type="submission" date="2017-01" db="EMBL/GenBank/DDBJ databases">
        <authorList>
            <person name="Mah S.A."/>
            <person name="Swanson W.J."/>
            <person name="Moy G.W."/>
            <person name="Vacquier V.D."/>
        </authorList>
    </citation>
    <scope>NUCLEOTIDE SEQUENCE [LARGE SCALE GENOMIC DNA]</scope>
    <source>
        <strain evidence="1">PDD-32b-74</strain>
    </source>
</reference>
<accession>A0A244EJQ4</accession>